<protein>
    <submittedName>
        <fullName evidence="2">RimJ/RimL family protein N-acetyltransferase/uncharacterized damage-inducible protein DinB</fullName>
    </submittedName>
</protein>
<comment type="caution">
    <text evidence="2">The sequence shown here is derived from an EMBL/GenBank/DDBJ whole genome shotgun (WGS) entry which is preliminary data.</text>
</comment>
<name>A0A7W7T447_9PSEU</name>
<dbReference type="SUPFAM" id="SSF55729">
    <property type="entry name" value="Acyl-CoA N-acyltransferases (Nat)"/>
    <property type="match status" value="1"/>
</dbReference>
<dbReference type="Proteomes" id="UP000542674">
    <property type="component" value="Unassembled WGS sequence"/>
</dbReference>
<dbReference type="PROSITE" id="PS51186">
    <property type="entry name" value="GNAT"/>
    <property type="match status" value="1"/>
</dbReference>
<accession>A0A7W7T447</accession>
<dbReference type="Pfam" id="PF04978">
    <property type="entry name" value="MST"/>
    <property type="match status" value="1"/>
</dbReference>
<keyword evidence="3" id="KW-1185">Reference proteome</keyword>
<organism evidence="2 3">
    <name type="scientific">Saccharothrix violaceirubra</name>
    <dbReference type="NCBI Taxonomy" id="413306"/>
    <lineage>
        <taxon>Bacteria</taxon>
        <taxon>Bacillati</taxon>
        <taxon>Actinomycetota</taxon>
        <taxon>Actinomycetes</taxon>
        <taxon>Pseudonocardiales</taxon>
        <taxon>Pseudonocardiaceae</taxon>
        <taxon>Saccharothrix</taxon>
    </lineage>
</organism>
<dbReference type="Gene3D" id="3.40.630.30">
    <property type="match status" value="1"/>
</dbReference>
<evidence type="ECO:0000313" key="2">
    <source>
        <dbReference type="EMBL" id="MBB4965981.1"/>
    </source>
</evidence>
<evidence type="ECO:0000313" key="3">
    <source>
        <dbReference type="Proteomes" id="UP000542674"/>
    </source>
</evidence>
<proteinExistence type="predicted"/>
<dbReference type="InterPro" id="IPR007061">
    <property type="entry name" value="MST-like"/>
</dbReference>
<dbReference type="SUPFAM" id="SSF109854">
    <property type="entry name" value="DinB/YfiT-like putative metalloenzymes"/>
    <property type="match status" value="1"/>
</dbReference>
<dbReference type="EMBL" id="JACHJS010000001">
    <property type="protein sequence ID" value="MBB4965981.1"/>
    <property type="molecule type" value="Genomic_DNA"/>
</dbReference>
<evidence type="ECO:0000259" key="1">
    <source>
        <dbReference type="PROSITE" id="PS51186"/>
    </source>
</evidence>
<dbReference type="InterPro" id="IPR000182">
    <property type="entry name" value="GNAT_dom"/>
</dbReference>
<feature type="domain" description="N-acetyltransferase" evidence="1">
    <location>
        <begin position="2"/>
        <end position="155"/>
    </location>
</feature>
<dbReference type="InterPro" id="IPR034660">
    <property type="entry name" value="DinB/YfiT-like"/>
</dbReference>
<dbReference type="Pfam" id="PF13302">
    <property type="entry name" value="Acetyltransf_3"/>
    <property type="match status" value="1"/>
</dbReference>
<dbReference type="Gene3D" id="1.20.120.450">
    <property type="entry name" value="dinb family like domain"/>
    <property type="match status" value="1"/>
</dbReference>
<reference evidence="2 3" key="1">
    <citation type="submission" date="2020-08" db="EMBL/GenBank/DDBJ databases">
        <title>Sequencing the genomes of 1000 actinobacteria strains.</title>
        <authorList>
            <person name="Klenk H.-P."/>
        </authorList>
    </citation>
    <scope>NUCLEOTIDE SEQUENCE [LARGE SCALE GENOMIC DNA]</scope>
    <source>
        <strain evidence="2 3">DSM 45084</strain>
    </source>
</reference>
<dbReference type="InterPro" id="IPR016181">
    <property type="entry name" value="Acyl_CoA_acyltransferase"/>
</dbReference>
<sequence>MTWLRALDDDALERLLRLAVDDADPADVMPPGWTPDREDEFRAFYRGLRPDVYEIVIRDVGTVGMARLTPDGDFGMWIARSHRGQGYAGETLRELRTYADALWVTTMTARTTPDNTPMIAALRRAGAVPATVDGEVHARIGRGEEPALTLADPATLLRGFLDFHRDTVLRKLDGLSDEALRTPLVPSGWTPLSMVKHLAHVELRWLRLYFAGEDVENPRGNPDVPRAEWVLEEHDTFESVREFYVEQVVRSRRISDAAALDDVVEHWPRAEPAPTLAWILFHLLQEYARHVGHLDIVRELIDGETGA</sequence>
<keyword evidence="2" id="KW-0808">Transferase</keyword>
<dbReference type="RefSeq" id="WP_184669740.1">
    <property type="nucleotide sequence ID" value="NZ_BAABAI010000002.1"/>
</dbReference>
<dbReference type="AlphaFoldDB" id="A0A7W7T447"/>
<dbReference type="GO" id="GO:0016747">
    <property type="term" value="F:acyltransferase activity, transferring groups other than amino-acyl groups"/>
    <property type="evidence" value="ECO:0007669"/>
    <property type="project" value="InterPro"/>
</dbReference>
<gene>
    <name evidence="2" type="ORF">F4559_003340</name>
</gene>